<evidence type="ECO:0008006" key="4">
    <source>
        <dbReference type="Google" id="ProtNLM"/>
    </source>
</evidence>
<feature type="transmembrane region" description="Helical" evidence="1">
    <location>
        <begin position="12"/>
        <end position="37"/>
    </location>
</feature>
<evidence type="ECO:0000256" key="1">
    <source>
        <dbReference type="SAM" id="Phobius"/>
    </source>
</evidence>
<proteinExistence type="predicted"/>
<dbReference type="GeneID" id="60749663"/>
<dbReference type="RefSeq" id="WP_131733969.1">
    <property type="nucleotide sequence ID" value="NZ_CAACYD010000006.1"/>
</dbReference>
<evidence type="ECO:0000313" key="2">
    <source>
        <dbReference type="EMBL" id="VFA88103.1"/>
    </source>
</evidence>
<dbReference type="AlphaFoldDB" id="A0ABD7V129"/>
<keyword evidence="1" id="KW-1133">Transmembrane helix</keyword>
<name>A0ABD7V129_9ACTN</name>
<sequence>MTRARTDAPISVAAAAVRIAVVIVILAGALTAAGFAWRADRSAAQVEQSRASLHDAAGTVVAEVFSVDAARWRQDRARAREHVTGEFLENYGGQLERPPADGAVSIVWRPEAVAVVDAGAEEGQALIRAAVTVRSAAAAEPATTRRSVLARFVKVDDSWRLAAADVIG</sequence>
<evidence type="ECO:0000313" key="3">
    <source>
        <dbReference type="Proteomes" id="UP000360750"/>
    </source>
</evidence>
<gene>
    <name evidence="2" type="ORF">NCTC8139_01645</name>
</gene>
<accession>A0ABD7V129</accession>
<dbReference type="EMBL" id="CAACYD010000006">
    <property type="protein sequence ID" value="VFA88103.1"/>
    <property type="molecule type" value="Genomic_DNA"/>
</dbReference>
<dbReference type="Proteomes" id="UP000360750">
    <property type="component" value="Unassembled WGS sequence"/>
</dbReference>
<protein>
    <recommendedName>
        <fullName evidence="4">Mce-associated membrane protein</fullName>
    </recommendedName>
</protein>
<keyword evidence="1" id="KW-0812">Transmembrane</keyword>
<keyword evidence="1" id="KW-0472">Membrane</keyword>
<reference evidence="2 3" key="1">
    <citation type="submission" date="2019-02" db="EMBL/GenBank/DDBJ databases">
        <authorList>
            <consortium name="Pathogen Informatics"/>
        </authorList>
    </citation>
    <scope>NUCLEOTIDE SEQUENCE [LARGE SCALE GENOMIC DNA]</scope>
    <source>
        <strain evidence="2 3">3012STDY6756503</strain>
    </source>
</reference>
<organism evidence="2 3">
    <name type="scientific">Gordonia paraffinivorans</name>
    <dbReference type="NCBI Taxonomy" id="175628"/>
    <lineage>
        <taxon>Bacteria</taxon>
        <taxon>Bacillati</taxon>
        <taxon>Actinomycetota</taxon>
        <taxon>Actinomycetes</taxon>
        <taxon>Mycobacteriales</taxon>
        <taxon>Gordoniaceae</taxon>
        <taxon>Gordonia</taxon>
    </lineage>
</organism>
<comment type="caution">
    <text evidence="2">The sequence shown here is derived from an EMBL/GenBank/DDBJ whole genome shotgun (WGS) entry which is preliminary data.</text>
</comment>